<gene>
    <name evidence="1" type="ORF">FBT96_16230</name>
</gene>
<reference evidence="1 2" key="1">
    <citation type="submission" date="2019-04" db="EMBL/GenBank/DDBJ databases">
        <title>Draft Whole-Genome sequence of the purple photosynthetic bacterium Rhodobacter capsulatus SP108 with an indigenous class A beta-lactamase.</title>
        <authorList>
            <person name="Robertson S."/>
            <person name="Meyer T.E."/>
            <person name="Kyndt J.A."/>
        </authorList>
    </citation>
    <scope>NUCLEOTIDE SEQUENCE [LARGE SCALE GENOMIC DNA]</scope>
    <source>
        <strain evidence="1 2">SP108</strain>
    </source>
</reference>
<sequence length="193" mass="21576">MPDIDNSREWFTAGEAAAIARRNFVDGVPWTARCMARRLASEAASHQVRKRKGRLQEWHLSAFPDALRVELEIEAGAVACATETPSCFTEDDFRIMRAALGIAAFVQVDFERPIARRVRRQHVVVDCVRYYICAPGLEGKKVLVTRPLQGGAKPALVWRYDETRAEIATHGEAGFVGVLEPPALRWQVYPGCP</sequence>
<dbReference type="EMBL" id="SWJZ01000081">
    <property type="protein sequence ID" value="TKD15602.1"/>
    <property type="molecule type" value="Genomic_DNA"/>
</dbReference>
<evidence type="ECO:0000313" key="1">
    <source>
        <dbReference type="EMBL" id="TKD15602.1"/>
    </source>
</evidence>
<dbReference type="AlphaFoldDB" id="A0A4U1JMM4"/>
<name>A0A4U1JMM4_RHOCA</name>
<dbReference type="RefSeq" id="WP_136908443.1">
    <property type="nucleotide sequence ID" value="NZ_SWJZ01000081.1"/>
</dbReference>
<dbReference type="Gene3D" id="1.10.10.10">
    <property type="entry name" value="Winged helix-like DNA-binding domain superfamily/Winged helix DNA-binding domain"/>
    <property type="match status" value="1"/>
</dbReference>
<comment type="caution">
    <text evidence="1">The sequence shown here is derived from an EMBL/GenBank/DDBJ whole genome shotgun (WGS) entry which is preliminary data.</text>
</comment>
<dbReference type="Proteomes" id="UP000310597">
    <property type="component" value="Unassembled WGS sequence"/>
</dbReference>
<protein>
    <submittedName>
        <fullName evidence="1">Uncharacterized protein</fullName>
    </submittedName>
</protein>
<accession>A0A4U1JMM4</accession>
<evidence type="ECO:0000313" key="2">
    <source>
        <dbReference type="Proteomes" id="UP000310597"/>
    </source>
</evidence>
<proteinExistence type="predicted"/>
<organism evidence="1 2">
    <name type="scientific">Rhodobacter capsulatus</name>
    <name type="common">Rhodopseudomonas capsulata</name>
    <dbReference type="NCBI Taxonomy" id="1061"/>
    <lineage>
        <taxon>Bacteria</taxon>
        <taxon>Pseudomonadati</taxon>
        <taxon>Pseudomonadota</taxon>
        <taxon>Alphaproteobacteria</taxon>
        <taxon>Rhodobacterales</taxon>
        <taxon>Rhodobacter group</taxon>
        <taxon>Rhodobacter</taxon>
    </lineage>
</organism>
<dbReference type="InterPro" id="IPR036388">
    <property type="entry name" value="WH-like_DNA-bd_sf"/>
</dbReference>